<keyword evidence="7 8" id="KW-0012">Acyltransferase</keyword>
<comment type="subunit">
    <text evidence="3">Homodimer.</text>
</comment>
<sequence>MLNDYRTLHLHMIYTVHDIHDIYLQFQIFFTVKFKMPVETLFSSDLISSEVQAALPKGHTIRPLSSEDYEKGFLDVLTVLTTVGDMSKAQFLERFYYLKAHNHEYFTLVIVSPEDRIIGAGTIFIERKFIHNNGLVGHIEDIAVDKNQQGKKLGLRIIQALKHIGAKTGCYKVILDCSEENVPFYEKCGFTRKEHEMVWYIPDDISKAKL</sequence>
<dbReference type="InterPro" id="IPR000182">
    <property type="entry name" value="GNAT_dom"/>
</dbReference>
<organism evidence="10 11">
    <name type="scientific">Gigaspora margarita</name>
    <dbReference type="NCBI Taxonomy" id="4874"/>
    <lineage>
        <taxon>Eukaryota</taxon>
        <taxon>Fungi</taxon>
        <taxon>Fungi incertae sedis</taxon>
        <taxon>Mucoromycota</taxon>
        <taxon>Glomeromycotina</taxon>
        <taxon>Glomeromycetes</taxon>
        <taxon>Diversisporales</taxon>
        <taxon>Gigasporaceae</taxon>
        <taxon>Gigaspora</taxon>
    </lineage>
</organism>
<comment type="similarity">
    <text evidence="8">Belongs to the acetyltransferase family. GNA1 subfamily.</text>
</comment>
<dbReference type="PANTHER" id="PTHR13355:SF11">
    <property type="entry name" value="GLUCOSAMINE 6-PHOSPHATE N-ACETYLTRANSFERASE"/>
    <property type="match status" value="1"/>
</dbReference>
<gene>
    <name evidence="10" type="ORF">F8M41_003257</name>
</gene>
<keyword evidence="4 8" id="KW-0808">Transferase</keyword>
<dbReference type="CDD" id="cd04301">
    <property type="entry name" value="NAT_SF"/>
    <property type="match status" value="1"/>
</dbReference>
<evidence type="ECO:0000313" key="10">
    <source>
        <dbReference type="EMBL" id="KAF0445066.1"/>
    </source>
</evidence>
<dbReference type="PROSITE" id="PS51186">
    <property type="entry name" value="GNAT"/>
    <property type="match status" value="1"/>
</dbReference>
<evidence type="ECO:0000259" key="9">
    <source>
        <dbReference type="PROSITE" id="PS51186"/>
    </source>
</evidence>
<dbReference type="SUPFAM" id="SSF55729">
    <property type="entry name" value="Acyl-CoA N-acyltransferases (Nat)"/>
    <property type="match status" value="1"/>
</dbReference>
<name>A0A8H3XC98_GIGMA</name>
<evidence type="ECO:0000256" key="3">
    <source>
        <dbReference type="ARBA" id="ARBA00011738"/>
    </source>
</evidence>
<dbReference type="OrthoDB" id="10039976at2759"/>
<dbReference type="Gene3D" id="3.40.630.30">
    <property type="match status" value="1"/>
</dbReference>
<comment type="caution">
    <text evidence="10">The sequence shown here is derived from an EMBL/GenBank/DDBJ whole genome shotgun (WGS) entry which is preliminary data.</text>
</comment>
<protein>
    <recommendedName>
        <fullName evidence="8">Glucosamine 6-phosphate N-acetyltransferase</fullName>
        <ecNumber evidence="8">2.3.1.4</ecNumber>
    </recommendedName>
</protein>
<evidence type="ECO:0000256" key="1">
    <source>
        <dbReference type="ARBA" id="ARBA00004184"/>
    </source>
</evidence>
<comment type="subcellular location">
    <subcellularLocation>
        <location evidence="1">Endomembrane system</location>
        <topology evidence="1">Peripheral membrane protein</topology>
    </subcellularLocation>
    <subcellularLocation>
        <location evidence="2">Endoplasmic reticulum membrane</location>
    </subcellularLocation>
</comment>
<dbReference type="EMBL" id="WTPW01001288">
    <property type="protein sequence ID" value="KAF0445066.1"/>
    <property type="molecule type" value="Genomic_DNA"/>
</dbReference>
<dbReference type="EC" id="2.3.1.4" evidence="8"/>
<dbReference type="GO" id="GO:0005789">
    <property type="term" value="C:endoplasmic reticulum membrane"/>
    <property type="evidence" value="ECO:0007669"/>
    <property type="project" value="UniProtKB-SubCell"/>
</dbReference>
<comment type="pathway">
    <text evidence="8">Nucleotide-sugar biosynthesis; UDP-N-acetyl-alpha-D-glucosamine biosynthesis; N-acetyl-alpha-D-glucosamine 1-phosphate from alpha-D-glucosamine 6-phosphate (route I): step 1/2.</text>
</comment>
<reference evidence="10 11" key="1">
    <citation type="journal article" date="2019" name="Environ. Microbiol.">
        <title>At the nexus of three kingdoms: the genome of the mycorrhizal fungus Gigaspora margarita provides insights into plant, endobacterial and fungal interactions.</title>
        <authorList>
            <person name="Venice F."/>
            <person name="Ghignone S."/>
            <person name="Salvioli di Fossalunga A."/>
            <person name="Amselem J."/>
            <person name="Novero M."/>
            <person name="Xianan X."/>
            <person name="Sedzielewska Toro K."/>
            <person name="Morin E."/>
            <person name="Lipzen A."/>
            <person name="Grigoriev I.V."/>
            <person name="Henrissat B."/>
            <person name="Martin F.M."/>
            <person name="Bonfante P."/>
        </authorList>
    </citation>
    <scope>NUCLEOTIDE SEQUENCE [LARGE SCALE GENOMIC DNA]</scope>
    <source>
        <strain evidence="10 11">BEG34</strain>
    </source>
</reference>
<evidence type="ECO:0000256" key="5">
    <source>
        <dbReference type="ARBA" id="ARBA00022824"/>
    </source>
</evidence>
<dbReference type="UniPathway" id="UPA00113">
    <property type="reaction ID" value="UER00529"/>
</dbReference>
<comment type="catalytic activity">
    <reaction evidence="8">
        <text>D-glucosamine 6-phosphate + acetyl-CoA = N-acetyl-D-glucosamine 6-phosphate + CoA + H(+)</text>
        <dbReference type="Rhea" id="RHEA:10292"/>
        <dbReference type="ChEBI" id="CHEBI:15378"/>
        <dbReference type="ChEBI" id="CHEBI:57287"/>
        <dbReference type="ChEBI" id="CHEBI:57288"/>
        <dbReference type="ChEBI" id="CHEBI:57513"/>
        <dbReference type="ChEBI" id="CHEBI:58725"/>
        <dbReference type="EC" id="2.3.1.4"/>
    </reaction>
</comment>
<dbReference type="Proteomes" id="UP000439903">
    <property type="component" value="Unassembled WGS sequence"/>
</dbReference>
<dbReference type="GO" id="GO:0004343">
    <property type="term" value="F:glucosamine 6-phosphate N-acetyltransferase activity"/>
    <property type="evidence" value="ECO:0007669"/>
    <property type="project" value="UniProtKB-UniRule"/>
</dbReference>
<evidence type="ECO:0000313" key="11">
    <source>
        <dbReference type="Proteomes" id="UP000439903"/>
    </source>
</evidence>
<dbReference type="PANTHER" id="PTHR13355">
    <property type="entry name" value="GLUCOSAMINE 6-PHOSPHATE N-ACETYLTRANSFERASE"/>
    <property type="match status" value="1"/>
</dbReference>
<feature type="domain" description="N-acetyltransferase" evidence="9">
    <location>
        <begin position="59"/>
        <end position="210"/>
    </location>
</feature>
<dbReference type="GO" id="GO:0006048">
    <property type="term" value="P:UDP-N-acetylglucosamine biosynthetic process"/>
    <property type="evidence" value="ECO:0007669"/>
    <property type="project" value="UniProtKB-UniRule"/>
</dbReference>
<keyword evidence="11" id="KW-1185">Reference proteome</keyword>
<evidence type="ECO:0000256" key="6">
    <source>
        <dbReference type="ARBA" id="ARBA00023136"/>
    </source>
</evidence>
<dbReference type="InterPro" id="IPR039143">
    <property type="entry name" value="GNPNAT1-like"/>
</dbReference>
<proteinExistence type="inferred from homology"/>
<dbReference type="AlphaFoldDB" id="A0A8H3XC98"/>
<evidence type="ECO:0000256" key="4">
    <source>
        <dbReference type="ARBA" id="ARBA00022679"/>
    </source>
</evidence>
<evidence type="ECO:0000256" key="8">
    <source>
        <dbReference type="RuleBase" id="RU365086"/>
    </source>
</evidence>
<accession>A0A8H3XC98</accession>
<dbReference type="Pfam" id="PF00583">
    <property type="entry name" value="Acetyltransf_1"/>
    <property type="match status" value="1"/>
</dbReference>
<dbReference type="InterPro" id="IPR016181">
    <property type="entry name" value="Acyl_CoA_acyltransferase"/>
</dbReference>
<keyword evidence="5" id="KW-0256">Endoplasmic reticulum</keyword>
<evidence type="ECO:0000256" key="7">
    <source>
        <dbReference type="ARBA" id="ARBA00023315"/>
    </source>
</evidence>
<evidence type="ECO:0000256" key="2">
    <source>
        <dbReference type="ARBA" id="ARBA00004586"/>
    </source>
</evidence>
<dbReference type="FunFam" id="3.40.630.30:FF:000048">
    <property type="entry name" value="Glucosamine 6-phosphate N-acetyltransferase"/>
    <property type="match status" value="1"/>
</dbReference>
<keyword evidence="6" id="KW-0472">Membrane</keyword>